<feature type="region of interest" description="Disordered" evidence="1">
    <location>
        <begin position="80"/>
        <end position="100"/>
    </location>
</feature>
<dbReference type="Proteomes" id="UP001497516">
    <property type="component" value="Chromosome 3"/>
</dbReference>
<dbReference type="EMBL" id="OZ034816">
    <property type="protein sequence ID" value="CAL1377088.1"/>
    <property type="molecule type" value="Genomic_DNA"/>
</dbReference>
<sequence length="100" mass="11460">MTGDSPKSQISVEVDEFNFDGDVVCYHGWRASRRIFVGGDGAPKRFFRCPLYENEDDKVCSYMECIELATLEEVFYDSLELSETESGSKEDNNTEEPIRK</sequence>
<organism evidence="2 3">
    <name type="scientific">Linum trigynum</name>
    <dbReference type="NCBI Taxonomy" id="586398"/>
    <lineage>
        <taxon>Eukaryota</taxon>
        <taxon>Viridiplantae</taxon>
        <taxon>Streptophyta</taxon>
        <taxon>Embryophyta</taxon>
        <taxon>Tracheophyta</taxon>
        <taxon>Spermatophyta</taxon>
        <taxon>Magnoliopsida</taxon>
        <taxon>eudicotyledons</taxon>
        <taxon>Gunneridae</taxon>
        <taxon>Pentapetalae</taxon>
        <taxon>rosids</taxon>
        <taxon>fabids</taxon>
        <taxon>Malpighiales</taxon>
        <taxon>Linaceae</taxon>
        <taxon>Linum</taxon>
    </lineage>
</organism>
<gene>
    <name evidence="2" type="ORF">LTRI10_LOCUS18767</name>
</gene>
<evidence type="ECO:0000313" key="2">
    <source>
        <dbReference type="EMBL" id="CAL1377088.1"/>
    </source>
</evidence>
<reference evidence="2 3" key="1">
    <citation type="submission" date="2024-04" db="EMBL/GenBank/DDBJ databases">
        <authorList>
            <person name="Fracassetti M."/>
        </authorList>
    </citation>
    <scope>NUCLEOTIDE SEQUENCE [LARGE SCALE GENOMIC DNA]</scope>
</reference>
<keyword evidence="3" id="KW-1185">Reference proteome</keyword>
<proteinExistence type="predicted"/>
<evidence type="ECO:0000313" key="3">
    <source>
        <dbReference type="Proteomes" id="UP001497516"/>
    </source>
</evidence>
<evidence type="ECO:0000256" key="1">
    <source>
        <dbReference type="SAM" id="MobiDB-lite"/>
    </source>
</evidence>
<dbReference type="AlphaFoldDB" id="A0AAV2DU39"/>
<protein>
    <submittedName>
        <fullName evidence="2">Uncharacterized protein</fullName>
    </submittedName>
</protein>
<accession>A0AAV2DU39</accession>
<name>A0AAV2DU39_9ROSI</name>
<feature type="compositionally biased region" description="Basic and acidic residues" evidence="1">
    <location>
        <begin position="86"/>
        <end position="100"/>
    </location>
</feature>